<evidence type="ECO:0000256" key="2">
    <source>
        <dbReference type="ARBA" id="ARBA00012438"/>
    </source>
</evidence>
<dbReference type="InterPro" id="IPR054327">
    <property type="entry name" value="His-kinase-like_sensor"/>
</dbReference>
<dbReference type="Pfam" id="PF00072">
    <property type="entry name" value="Response_reg"/>
    <property type="match status" value="2"/>
</dbReference>
<dbReference type="PROSITE" id="PS50109">
    <property type="entry name" value="HIS_KIN"/>
    <property type="match status" value="1"/>
</dbReference>
<dbReference type="PANTHER" id="PTHR43065">
    <property type="entry name" value="SENSOR HISTIDINE KINASE"/>
    <property type="match status" value="1"/>
</dbReference>
<dbReference type="SMART" id="SM00387">
    <property type="entry name" value="HATPase_c"/>
    <property type="match status" value="1"/>
</dbReference>
<feature type="transmembrane region" description="Helical" evidence="5">
    <location>
        <begin position="300"/>
        <end position="318"/>
    </location>
</feature>
<evidence type="ECO:0000259" key="7">
    <source>
        <dbReference type="PROSITE" id="PS50110"/>
    </source>
</evidence>
<keyword evidence="5" id="KW-1133">Transmembrane helix</keyword>
<dbReference type="EC" id="2.7.13.3" evidence="2"/>
<dbReference type="InterPro" id="IPR005467">
    <property type="entry name" value="His_kinase_dom"/>
</dbReference>
<feature type="domain" description="Histidine kinase" evidence="6">
    <location>
        <begin position="360"/>
        <end position="584"/>
    </location>
</feature>
<keyword evidence="5" id="KW-0472">Membrane</keyword>
<dbReference type="Pfam" id="PF22588">
    <property type="entry name" value="dCache_1_like"/>
    <property type="match status" value="1"/>
</dbReference>
<organism evidence="8 9">
    <name type="scientific">Blastochloris sulfoviridis</name>
    <dbReference type="NCBI Taxonomy" id="50712"/>
    <lineage>
        <taxon>Bacteria</taxon>
        <taxon>Pseudomonadati</taxon>
        <taxon>Pseudomonadota</taxon>
        <taxon>Alphaproteobacteria</taxon>
        <taxon>Hyphomicrobiales</taxon>
        <taxon>Blastochloridaceae</taxon>
        <taxon>Blastochloris</taxon>
    </lineage>
</organism>
<dbReference type="SUPFAM" id="SSF55874">
    <property type="entry name" value="ATPase domain of HSP90 chaperone/DNA topoisomerase II/histidine kinase"/>
    <property type="match status" value="1"/>
</dbReference>
<keyword evidence="3 4" id="KW-0597">Phosphoprotein</keyword>
<dbReference type="Pfam" id="PF00512">
    <property type="entry name" value="HisKA"/>
    <property type="match status" value="1"/>
</dbReference>
<dbReference type="InterPro" id="IPR036890">
    <property type="entry name" value="HATPase_C_sf"/>
</dbReference>
<dbReference type="InterPro" id="IPR004358">
    <property type="entry name" value="Sig_transdc_His_kin-like_C"/>
</dbReference>
<dbReference type="InterPro" id="IPR003594">
    <property type="entry name" value="HATPase_dom"/>
</dbReference>
<dbReference type="EMBL" id="VWPL01000043">
    <property type="protein sequence ID" value="KAA5596281.1"/>
    <property type="molecule type" value="Genomic_DNA"/>
</dbReference>
<evidence type="ECO:0000313" key="8">
    <source>
        <dbReference type="EMBL" id="KAA5596281.1"/>
    </source>
</evidence>
<dbReference type="Gene3D" id="3.30.450.20">
    <property type="entry name" value="PAS domain"/>
    <property type="match status" value="2"/>
</dbReference>
<evidence type="ECO:0000256" key="3">
    <source>
        <dbReference type="ARBA" id="ARBA00022553"/>
    </source>
</evidence>
<reference evidence="8 9" key="1">
    <citation type="submission" date="2019-09" db="EMBL/GenBank/DDBJ databases">
        <title>Draft Whole-Genome sequence of Blastochloris sulfoviridis DSM 729.</title>
        <authorList>
            <person name="Meyer T.E."/>
            <person name="Kyndt J.A."/>
        </authorList>
    </citation>
    <scope>NUCLEOTIDE SEQUENCE [LARGE SCALE GENOMIC DNA]</scope>
    <source>
        <strain evidence="8 9">DSM 729</strain>
    </source>
</reference>
<feature type="modified residue" description="4-aspartylphosphate" evidence="4">
    <location>
        <position position="792"/>
    </location>
</feature>
<evidence type="ECO:0000256" key="1">
    <source>
        <dbReference type="ARBA" id="ARBA00000085"/>
    </source>
</evidence>
<evidence type="ECO:0000256" key="5">
    <source>
        <dbReference type="SAM" id="Phobius"/>
    </source>
</evidence>
<evidence type="ECO:0000256" key="4">
    <source>
        <dbReference type="PROSITE-ProRule" id="PRU00169"/>
    </source>
</evidence>
<dbReference type="InterPro" id="IPR011006">
    <property type="entry name" value="CheY-like_superfamily"/>
</dbReference>
<dbReference type="InterPro" id="IPR003661">
    <property type="entry name" value="HisK_dim/P_dom"/>
</dbReference>
<dbReference type="Gene3D" id="3.30.565.10">
    <property type="entry name" value="Histidine kinase-like ATPase, C-terminal domain"/>
    <property type="match status" value="1"/>
</dbReference>
<feature type="modified residue" description="4-aspartylphosphate" evidence="4">
    <location>
        <position position="657"/>
    </location>
</feature>
<evidence type="ECO:0000259" key="6">
    <source>
        <dbReference type="PROSITE" id="PS50109"/>
    </source>
</evidence>
<dbReference type="CDD" id="cd16919">
    <property type="entry name" value="HATPase_CckA-like"/>
    <property type="match status" value="1"/>
</dbReference>
<dbReference type="PANTHER" id="PTHR43065:SF49">
    <property type="entry name" value="HISTIDINE KINASE"/>
    <property type="match status" value="1"/>
</dbReference>
<keyword evidence="9" id="KW-1185">Reference proteome</keyword>
<name>A0A5M6HKC3_9HYPH</name>
<feature type="domain" description="Response regulatory" evidence="7">
    <location>
        <begin position="743"/>
        <end position="853"/>
    </location>
</feature>
<dbReference type="RefSeq" id="WP_150098715.1">
    <property type="nucleotide sequence ID" value="NZ_VWPL01000043.1"/>
</dbReference>
<dbReference type="InterPro" id="IPR001789">
    <property type="entry name" value="Sig_transdc_resp-reg_receiver"/>
</dbReference>
<dbReference type="SMART" id="SM00388">
    <property type="entry name" value="HisKA"/>
    <property type="match status" value="1"/>
</dbReference>
<dbReference type="GO" id="GO:0000155">
    <property type="term" value="F:phosphorelay sensor kinase activity"/>
    <property type="evidence" value="ECO:0007669"/>
    <property type="project" value="InterPro"/>
</dbReference>
<dbReference type="Gene3D" id="1.10.287.130">
    <property type="match status" value="1"/>
</dbReference>
<dbReference type="SUPFAM" id="SSF52172">
    <property type="entry name" value="CheY-like"/>
    <property type="match status" value="2"/>
</dbReference>
<dbReference type="AlphaFoldDB" id="A0A5M6HKC3"/>
<dbReference type="Proteomes" id="UP000323886">
    <property type="component" value="Unassembled WGS sequence"/>
</dbReference>
<accession>A0A5M6HKC3</accession>
<dbReference type="SMART" id="SM00448">
    <property type="entry name" value="REC"/>
    <property type="match status" value="2"/>
</dbReference>
<keyword evidence="5" id="KW-0812">Transmembrane</keyword>
<evidence type="ECO:0000313" key="9">
    <source>
        <dbReference type="Proteomes" id="UP000323886"/>
    </source>
</evidence>
<dbReference type="Pfam" id="PF02518">
    <property type="entry name" value="HATPase_c"/>
    <property type="match status" value="1"/>
</dbReference>
<dbReference type="PROSITE" id="PS50110">
    <property type="entry name" value="RESPONSE_REGULATORY"/>
    <property type="match status" value="2"/>
</dbReference>
<comment type="caution">
    <text evidence="8">The sequence shown here is derived from an EMBL/GenBank/DDBJ whole genome shotgun (WGS) entry which is preliminary data.</text>
</comment>
<gene>
    <name evidence="8" type="ORF">F1193_15525</name>
</gene>
<dbReference type="Gene3D" id="3.40.50.2300">
    <property type="match status" value="2"/>
</dbReference>
<dbReference type="PRINTS" id="PR00344">
    <property type="entry name" value="BCTRLSENSOR"/>
</dbReference>
<proteinExistence type="predicted"/>
<dbReference type="OrthoDB" id="9796100at2"/>
<feature type="domain" description="Response regulatory" evidence="7">
    <location>
        <begin position="607"/>
        <end position="722"/>
    </location>
</feature>
<dbReference type="CDD" id="cd12915">
    <property type="entry name" value="PDC2_DGC_like"/>
    <property type="match status" value="1"/>
</dbReference>
<dbReference type="InterPro" id="IPR036097">
    <property type="entry name" value="HisK_dim/P_sf"/>
</dbReference>
<dbReference type="SUPFAM" id="SSF47384">
    <property type="entry name" value="Homodimeric domain of signal transducing histidine kinase"/>
    <property type="match status" value="1"/>
</dbReference>
<comment type="catalytic activity">
    <reaction evidence="1">
        <text>ATP + protein L-histidine = ADP + protein N-phospho-L-histidine.</text>
        <dbReference type="EC" id="2.7.13.3"/>
    </reaction>
</comment>
<dbReference type="CDD" id="cd12914">
    <property type="entry name" value="PDC1_DGC_like"/>
    <property type="match status" value="1"/>
</dbReference>
<protein>
    <recommendedName>
        <fullName evidence="2">histidine kinase</fullName>
        <ecNumber evidence="2">2.7.13.3</ecNumber>
    </recommendedName>
</protein>
<sequence>MASNLGSRSGRPAGRTLWALLAAIILVPLLVFTGAAAVSYRNQFADASERLQRFLDVVHEHAVKVFETHELAAGQVNAMLDQLGDESIIAQQEPLNAKLKLLIERLPQVGAIWVLDETGHPLLSSNFVPAPRNLDLSDRAYFTVHRDGRIGPGATYISEILQGRANPGVRFFQLTKRRDRAGRFAGVIAVSIRPDYFENFYQQAARSGFDAVGLIRADGSILARYPPREDMKLRLSPTSGLMRAVVKTPDAGNYETVSDVDGVERLMAYRRLPGESVYLTVGVDRARILANWRASLATHMIYGVPATLGLGVLALVAMRRTRREADALARLAAETLHRAEIEEQLRHSQKMEAIGQLTGGIAHDFNNLLQIAIGSLDILKRRLPNGDPRSRDLVESALDGMTRAASLTQRLLAYARRQPLDPKTVDVNHLVQNVSELLRSTLGETVRIETVLAGGLWPAYVDANQLESAIVNLAVNARDAMPHGGRLTVETGNAHLDDSYTEQNPDVMPGQYVLVSITDTGTGMTPEVIAKAFEPFFTTKPAGQGTGLGLSQVYGFVKQSGGHVKIYSETGSGTAVKLYLPRRYGHEALGEIHHDRVPAPAAANSAAILVVEDEDGVRHFVCGALRDLGYRVVEASSGRQALELLRTHPEVGLLLSDVVMPEMNGRDLADLALAQYPELRVMFMTGYTRNAIVHNGVLDPQMRLISKPFTVTQLAAKVKEAFGEELAEAPAAARSLVPDGPLRILVVDDEPLVSLGLVDLLEGEGHAVIEASSAQEAIDRLTHENFDVVVTDHTMPGMTGSELARVIRSRWPGVGIVLSSGHVDLPGADIARLPRLDKPYRVDQVRKAVDQAICRH</sequence>